<dbReference type="FunFam" id="3.40.50.20:FF:000001">
    <property type="entry name" value="Carbamoyl-phosphate synthase large chain"/>
    <property type="match status" value="1"/>
</dbReference>
<dbReference type="SMART" id="SM00851">
    <property type="entry name" value="MGS"/>
    <property type="match status" value="1"/>
</dbReference>
<dbReference type="Gene3D" id="3.40.50.20">
    <property type="match status" value="2"/>
</dbReference>
<dbReference type="InterPro" id="IPR011761">
    <property type="entry name" value="ATP-grasp"/>
</dbReference>
<dbReference type="InterPro" id="IPR006275">
    <property type="entry name" value="CPSase_lsu"/>
</dbReference>
<dbReference type="PROSITE" id="PS00866">
    <property type="entry name" value="CPSASE_1"/>
    <property type="match status" value="1"/>
</dbReference>
<keyword evidence="8" id="KW-0479">Metal-binding</keyword>
<evidence type="ECO:0000256" key="10">
    <source>
        <dbReference type="ARBA" id="ARBA00022741"/>
    </source>
</evidence>
<evidence type="ECO:0000313" key="24">
    <source>
        <dbReference type="EMBL" id="OGY99062.1"/>
    </source>
</evidence>
<organism evidence="24 25">
    <name type="scientific">Candidatus Liptonbacteria bacterium RIFCSPLOWO2_01_FULL_45_15</name>
    <dbReference type="NCBI Taxonomy" id="1798649"/>
    <lineage>
        <taxon>Bacteria</taxon>
        <taxon>Candidatus Liptoniibacteriota</taxon>
    </lineage>
</organism>
<dbReference type="FunFam" id="1.10.1030.10:FF:000002">
    <property type="entry name" value="Carbamoyl-phosphate synthase large chain"/>
    <property type="match status" value="1"/>
</dbReference>
<dbReference type="Pfam" id="PF02786">
    <property type="entry name" value="CPSase_L_D2"/>
    <property type="match status" value="2"/>
</dbReference>
<dbReference type="InterPro" id="IPR005483">
    <property type="entry name" value="CPSase_dom"/>
</dbReference>
<dbReference type="PROSITE" id="PS51855">
    <property type="entry name" value="MGS"/>
    <property type="match status" value="1"/>
</dbReference>
<dbReference type="Gene3D" id="3.30.1490.20">
    <property type="entry name" value="ATP-grasp fold, A domain"/>
    <property type="match status" value="1"/>
</dbReference>
<evidence type="ECO:0000256" key="8">
    <source>
        <dbReference type="ARBA" id="ARBA00022723"/>
    </source>
</evidence>
<keyword evidence="5" id="KW-0055">Arginine biosynthesis</keyword>
<dbReference type="PRINTS" id="PR00098">
    <property type="entry name" value="CPSASE"/>
</dbReference>
<evidence type="ECO:0000256" key="13">
    <source>
        <dbReference type="ARBA" id="ARBA00022975"/>
    </source>
</evidence>
<dbReference type="STRING" id="1798649.A3B13_03310"/>
<keyword evidence="10 21" id="KW-0547">Nucleotide-binding</keyword>
<evidence type="ECO:0000256" key="3">
    <source>
        <dbReference type="ARBA" id="ARBA00009799"/>
    </source>
</evidence>
<dbReference type="FunFam" id="3.30.470.20:FF:000001">
    <property type="entry name" value="Carbamoyl-phosphate synthase large chain"/>
    <property type="match status" value="1"/>
</dbReference>
<dbReference type="GO" id="GO:0006221">
    <property type="term" value="P:pyrimidine nucleotide biosynthetic process"/>
    <property type="evidence" value="ECO:0007669"/>
    <property type="project" value="UniProtKB-KW"/>
</dbReference>
<comment type="function">
    <text evidence="18">Small subunit of the glutamine-dependent carbamoyl phosphate synthetase (CPSase). CPSase catalyzes the formation of carbamoyl phosphate from the ammonia moiety of glutamine, carbonate, and phosphate donated by ATP, constituting the first step of the biosynthetic pathway leading to pyrimidine nucleotides. The large subunit (synthetase) binds the substrates ammonia (free or transferred from glutamine from the small subunit), hydrogencarbonate and ATP and carries out an ATP-coupled ligase reaction, activating hydrogencarbonate by forming carboxy phosphate which reacts with ammonia to form carbamoyl phosphate.</text>
</comment>
<protein>
    <recommendedName>
        <fullName evidence="20">Carbamoyl phosphate synthase arginine-specific large chain</fullName>
        <ecNumber evidence="15">6.3.4.16</ecNumber>
        <ecNumber evidence="4">6.3.5.5</ecNumber>
    </recommendedName>
    <alternativeName>
        <fullName evidence="19">Carbamoyl phosphate synthase pyrimidine-specific large chain</fullName>
    </alternativeName>
</protein>
<dbReference type="GO" id="GO:0006541">
    <property type="term" value="P:glutamine metabolic process"/>
    <property type="evidence" value="ECO:0007669"/>
    <property type="project" value="TreeGrafter"/>
</dbReference>
<dbReference type="FunFam" id="3.40.50.20:FF:000002">
    <property type="entry name" value="Carbamoyl-phosphate synthase large chain"/>
    <property type="match status" value="1"/>
</dbReference>
<dbReference type="SUPFAM" id="SSF56059">
    <property type="entry name" value="Glutathione synthetase ATP-binding domain-like"/>
    <property type="match status" value="2"/>
</dbReference>
<dbReference type="SUPFAM" id="SSF52440">
    <property type="entry name" value="PreATP-grasp domain"/>
    <property type="match status" value="2"/>
</dbReference>
<dbReference type="EC" id="6.3.5.5" evidence="4"/>
<dbReference type="Pfam" id="PF02142">
    <property type="entry name" value="MGS"/>
    <property type="match status" value="1"/>
</dbReference>
<dbReference type="InterPro" id="IPR005479">
    <property type="entry name" value="CPAse_ATP-bd"/>
</dbReference>
<dbReference type="PROSITE" id="PS50975">
    <property type="entry name" value="ATP_GRASP"/>
    <property type="match status" value="2"/>
</dbReference>
<evidence type="ECO:0000256" key="15">
    <source>
        <dbReference type="ARBA" id="ARBA00044063"/>
    </source>
</evidence>
<dbReference type="InterPro" id="IPR013815">
    <property type="entry name" value="ATP_grasp_subdomain_1"/>
</dbReference>
<gene>
    <name evidence="24" type="ORF">A3B13_03310</name>
</gene>
<evidence type="ECO:0000256" key="19">
    <source>
        <dbReference type="ARBA" id="ARBA00069524"/>
    </source>
</evidence>
<dbReference type="NCBIfam" id="NF009455">
    <property type="entry name" value="PRK12815.1"/>
    <property type="match status" value="1"/>
</dbReference>
<feature type="domain" description="ATP-grasp" evidence="22">
    <location>
        <begin position="672"/>
        <end position="863"/>
    </location>
</feature>
<name>A0A1G2CCE8_9BACT</name>
<comment type="catalytic activity">
    <reaction evidence="17">
        <text>hydrogencarbonate + L-glutamine + 2 ATP + H2O = carbamoyl phosphate + L-glutamate + 2 ADP + phosphate + 2 H(+)</text>
        <dbReference type="Rhea" id="RHEA:18633"/>
        <dbReference type="ChEBI" id="CHEBI:15377"/>
        <dbReference type="ChEBI" id="CHEBI:15378"/>
        <dbReference type="ChEBI" id="CHEBI:17544"/>
        <dbReference type="ChEBI" id="CHEBI:29985"/>
        <dbReference type="ChEBI" id="CHEBI:30616"/>
        <dbReference type="ChEBI" id="CHEBI:43474"/>
        <dbReference type="ChEBI" id="CHEBI:58228"/>
        <dbReference type="ChEBI" id="CHEBI:58359"/>
        <dbReference type="ChEBI" id="CHEBI:456216"/>
        <dbReference type="EC" id="6.3.5.5"/>
    </reaction>
</comment>
<dbReference type="NCBIfam" id="TIGR01369">
    <property type="entry name" value="CPSaseII_lrg"/>
    <property type="match status" value="1"/>
</dbReference>
<dbReference type="GO" id="GO:0006526">
    <property type="term" value="P:L-arginine biosynthetic process"/>
    <property type="evidence" value="ECO:0007669"/>
    <property type="project" value="UniProtKB-KW"/>
</dbReference>
<evidence type="ECO:0000256" key="17">
    <source>
        <dbReference type="ARBA" id="ARBA00048816"/>
    </source>
</evidence>
<dbReference type="Pfam" id="PF25596">
    <property type="entry name" value="CPSase_L_D1"/>
    <property type="match status" value="2"/>
</dbReference>
<dbReference type="FunFam" id="3.30.470.20:FF:000026">
    <property type="entry name" value="Carbamoyl-phosphate synthase large chain"/>
    <property type="match status" value="1"/>
</dbReference>
<dbReference type="InterPro" id="IPR036914">
    <property type="entry name" value="MGS-like_dom_sf"/>
</dbReference>
<evidence type="ECO:0000256" key="14">
    <source>
        <dbReference type="ARBA" id="ARBA00023211"/>
    </source>
</evidence>
<reference evidence="24 25" key="1">
    <citation type="journal article" date="2016" name="Nat. Commun.">
        <title>Thousands of microbial genomes shed light on interconnected biogeochemical processes in an aquifer system.</title>
        <authorList>
            <person name="Anantharaman K."/>
            <person name="Brown C.T."/>
            <person name="Hug L.A."/>
            <person name="Sharon I."/>
            <person name="Castelle C.J."/>
            <person name="Probst A.J."/>
            <person name="Thomas B.C."/>
            <person name="Singh A."/>
            <person name="Wilkins M.J."/>
            <person name="Karaoz U."/>
            <person name="Brodie E.L."/>
            <person name="Williams K.H."/>
            <person name="Hubbard S.S."/>
            <person name="Banfield J.F."/>
        </authorList>
    </citation>
    <scope>NUCLEOTIDE SEQUENCE [LARGE SCALE GENOMIC DNA]</scope>
</reference>
<keyword evidence="7" id="KW-0028">Amino-acid biosynthesis</keyword>
<comment type="pathway">
    <text evidence="2">Amino-acid biosynthesis; L-arginine biosynthesis; carbamoyl phosphate from bicarbonate: step 1/1.</text>
</comment>
<dbReference type="InterPro" id="IPR058047">
    <property type="entry name" value="CPSase_preATP-grasp"/>
</dbReference>
<dbReference type="Pfam" id="PF02787">
    <property type="entry name" value="CPSase_L_D3"/>
    <property type="match status" value="1"/>
</dbReference>
<evidence type="ECO:0000256" key="18">
    <source>
        <dbReference type="ARBA" id="ARBA00060037"/>
    </source>
</evidence>
<dbReference type="Gene3D" id="3.40.50.1380">
    <property type="entry name" value="Methylglyoxal synthase-like domain"/>
    <property type="match status" value="1"/>
</dbReference>
<dbReference type="SUPFAM" id="SSF52335">
    <property type="entry name" value="Methylglyoxal synthase-like"/>
    <property type="match status" value="1"/>
</dbReference>
<dbReference type="AlphaFoldDB" id="A0A1G2CCE8"/>
<proteinExistence type="inferred from homology"/>
<dbReference type="GO" id="GO:0004088">
    <property type="term" value="F:carbamoyl-phosphate synthase (glutamine-hydrolyzing) activity"/>
    <property type="evidence" value="ECO:0007669"/>
    <property type="project" value="UniProtKB-EC"/>
</dbReference>
<evidence type="ECO:0000259" key="23">
    <source>
        <dbReference type="PROSITE" id="PS51855"/>
    </source>
</evidence>
<comment type="cofactor">
    <cofactor evidence="1">
        <name>Mn(2+)</name>
        <dbReference type="ChEBI" id="CHEBI:29035"/>
    </cofactor>
</comment>
<evidence type="ECO:0000256" key="6">
    <source>
        <dbReference type="ARBA" id="ARBA00022598"/>
    </source>
</evidence>
<keyword evidence="6" id="KW-0436">Ligase</keyword>
<evidence type="ECO:0000256" key="7">
    <source>
        <dbReference type="ARBA" id="ARBA00022605"/>
    </source>
</evidence>
<evidence type="ECO:0000256" key="2">
    <source>
        <dbReference type="ARBA" id="ARBA00005077"/>
    </source>
</evidence>
<evidence type="ECO:0000256" key="1">
    <source>
        <dbReference type="ARBA" id="ARBA00001936"/>
    </source>
</evidence>
<dbReference type="GO" id="GO:0005524">
    <property type="term" value="F:ATP binding"/>
    <property type="evidence" value="ECO:0007669"/>
    <property type="project" value="UniProtKB-UniRule"/>
</dbReference>
<evidence type="ECO:0000256" key="11">
    <source>
        <dbReference type="ARBA" id="ARBA00022840"/>
    </source>
</evidence>
<dbReference type="FunFam" id="3.30.1490.20:FF:000001">
    <property type="entry name" value="Carbamoyl-phosphate synthase large chain"/>
    <property type="match status" value="1"/>
</dbReference>
<evidence type="ECO:0000256" key="5">
    <source>
        <dbReference type="ARBA" id="ARBA00022571"/>
    </source>
</evidence>
<keyword evidence="14" id="KW-0464">Manganese</keyword>
<dbReference type="InterPro" id="IPR016185">
    <property type="entry name" value="PreATP-grasp_dom_sf"/>
</dbReference>
<accession>A0A1G2CCE8</accession>
<dbReference type="PANTHER" id="PTHR11405:SF53">
    <property type="entry name" value="CARBAMOYL-PHOSPHATE SYNTHASE [AMMONIA], MITOCHONDRIAL"/>
    <property type="match status" value="1"/>
</dbReference>
<evidence type="ECO:0000256" key="16">
    <source>
        <dbReference type="ARBA" id="ARBA00047359"/>
    </source>
</evidence>
<dbReference type="GO" id="GO:0005737">
    <property type="term" value="C:cytoplasm"/>
    <property type="evidence" value="ECO:0007669"/>
    <property type="project" value="TreeGrafter"/>
</dbReference>
<evidence type="ECO:0000256" key="12">
    <source>
        <dbReference type="ARBA" id="ARBA00022842"/>
    </source>
</evidence>
<dbReference type="Gene3D" id="3.30.470.20">
    <property type="entry name" value="ATP-grasp fold, B domain"/>
    <property type="match status" value="2"/>
</dbReference>
<evidence type="ECO:0000259" key="22">
    <source>
        <dbReference type="PROSITE" id="PS50975"/>
    </source>
</evidence>
<feature type="domain" description="ATP-grasp" evidence="22">
    <location>
        <begin position="132"/>
        <end position="328"/>
    </location>
</feature>
<evidence type="ECO:0000256" key="4">
    <source>
        <dbReference type="ARBA" id="ARBA00012738"/>
    </source>
</evidence>
<dbReference type="InterPro" id="IPR011607">
    <property type="entry name" value="MGS-like_dom"/>
</dbReference>
<evidence type="ECO:0000256" key="21">
    <source>
        <dbReference type="PROSITE-ProRule" id="PRU00409"/>
    </source>
</evidence>
<dbReference type="EMBL" id="MHKZ01000046">
    <property type="protein sequence ID" value="OGY99062.1"/>
    <property type="molecule type" value="Genomic_DNA"/>
</dbReference>
<dbReference type="InterPro" id="IPR036897">
    <property type="entry name" value="CarbamoylP_synth_lsu_oligo_sf"/>
</dbReference>
<dbReference type="GO" id="GO:0004087">
    <property type="term" value="F:carbamoyl-phosphate synthase (ammonia) activity"/>
    <property type="evidence" value="ECO:0007669"/>
    <property type="project" value="UniProtKB-EC"/>
</dbReference>
<dbReference type="GO" id="GO:0046872">
    <property type="term" value="F:metal ion binding"/>
    <property type="evidence" value="ECO:0007669"/>
    <property type="project" value="UniProtKB-KW"/>
</dbReference>
<dbReference type="EC" id="6.3.4.16" evidence="15"/>
<dbReference type="SMART" id="SM01096">
    <property type="entry name" value="CPSase_L_D3"/>
    <property type="match status" value="1"/>
</dbReference>
<dbReference type="Gene3D" id="1.10.1030.10">
    <property type="entry name" value="Carbamoyl-phosphate synthetase, large subunit oligomerisation domain"/>
    <property type="match status" value="1"/>
</dbReference>
<dbReference type="PANTHER" id="PTHR11405">
    <property type="entry name" value="CARBAMOYLTRANSFERASE FAMILY MEMBER"/>
    <property type="match status" value="1"/>
</dbReference>
<keyword evidence="13" id="KW-0665">Pyrimidine biosynthesis</keyword>
<dbReference type="NCBIfam" id="NF003671">
    <property type="entry name" value="PRK05294.1"/>
    <property type="match status" value="1"/>
</dbReference>
<keyword evidence="9" id="KW-0677">Repeat</keyword>
<sequence>MTNKKLKKILVLGSGALKIGEAGEFDYSGSQAMKAFKEAGLSTVLVNPNIATIQTSPLLADSIYFLPVNDYFVEKIIAKERPEGIALSFGGQTALNCGMRLGECGVLKKYGVRVLGSPLNSIILTEDRRKFAEHLKKIDIPVPPSGAAATTREAQAIADRIGFPVMVRAAFALGGQKSGVARNARELKDIVSAALGISPQVLVEKYLHHYKEIEYEVVRDIYDNCVTVCNMENMDPLGIHTGDSIVVAPSQTLTSDEYHGLRAASIKIVKSLGIVGECNVQFALNPRPVNGNIEYYVIEVNARLSRSSALASKATGYPLAYVAAKLALGQALHEVPNQITKVTQSFFEPALDYVVVKIPRWDINKFARAEETIGSAMKSVGEVMGIGRTFEEALQKAVRMLHIHLQGATDDVPGDAGIPIEHRLKVPTPRRLYAIAAGIRAGLSIGAIYKLTGIDPWFLYRIQNIVKVEKEIRKGKLNKDKILRAKQFGFSDARIGELLKKSELEIRALRKKLRILPSVFQIDTLAGEVPAETNYLYLTYNGSHHDVSPLGRNSVMVLGSGPYHIGSSVEFDWSAVNTVLALKRDGKKTIMINCNPETVSTDYDISDRLYFENVSLESVADIYEFEHSSGTVISVGGQASNNLVSRLDAMKIPILGTHPKDIDRAEDRNKFSALLDRLDILQPEWNSFTTMRAAESFAKKVGYPVLVRPSYVLSGSAMRVCVDQDDLEQFVAQAALLNDEYPVTISKFISGAKEIEFDAVAQSGKIMISAIAEHIENAGVHSGDATIVYPPQKVYAKTAHEIQTIAEKLALALRVTGPFNLQCLVKDNKVYVIEMNIRASRTFPFISKATGVNFAEMIVDAFYGRARAVSLSYPEYAVVKSPQFSFGRLPGADPVLHVEMSSTGEVACFGHDFEEALLSSIAASTSLDGNNGSASSPQESAFISLGNPLNKKKFLESAESLAAAGFTLYATKGTSKFLNDHGLTTNRVYKVSEKKNPNALELIQKKTVAFVINVSDFEKQSAKKSRTEQSDGYHIRRAAVDMNIPLFTDLQLARAFVRARTAYHMDDIAITSWQEYLKNGQ</sequence>
<comment type="catalytic activity">
    <reaction evidence="16">
        <text>hydrogencarbonate + NH4(+) + 2 ATP = carbamoyl phosphate + 2 ADP + phosphate + 2 H(+)</text>
        <dbReference type="Rhea" id="RHEA:18029"/>
        <dbReference type="ChEBI" id="CHEBI:15378"/>
        <dbReference type="ChEBI" id="CHEBI:17544"/>
        <dbReference type="ChEBI" id="CHEBI:28938"/>
        <dbReference type="ChEBI" id="CHEBI:30616"/>
        <dbReference type="ChEBI" id="CHEBI:43474"/>
        <dbReference type="ChEBI" id="CHEBI:58228"/>
        <dbReference type="ChEBI" id="CHEBI:456216"/>
        <dbReference type="EC" id="6.3.4.16"/>
    </reaction>
</comment>
<dbReference type="SUPFAM" id="SSF48108">
    <property type="entry name" value="Carbamoyl phosphate synthetase, large subunit connection domain"/>
    <property type="match status" value="1"/>
</dbReference>
<keyword evidence="11 21" id="KW-0067">ATP-binding</keyword>
<evidence type="ECO:0000256" key="9">
    <source>
        <dbReference type="ARBA" id="ARBA00022737"/>
    </source>
</evidence>
<dbReference type="PROSITE" id="PS00867">
    <property type="entry name" value="CPSASE_2"/>
    <property type="match status" value="2"/>
</dbReference>
<dbReference type="InterPro" id="IPR005480">
    <property type="entry name" value="CPSase_lsu_oligo"/>
</dbReference>
<keyword evidence="12" id="KW-0460">Magnesium</keyword>
<feature type="domain" description="MGS-like" evidence="23">
    <location>
        <begin position="932"/>
        <end position="1081"/>
    </location>
</feature>
<evidence type="ECO:0000256" key="20">
    <source>
        <dbReference type="ARBA" id="ARBA00074189"/>
    </source>
</evidence>
<dbReference type="Proteomes" id="UP000176287">
    <property type="component" value="Unassembled WGS sequence"/>
</dbReference>
<comment type="caution">
    <text evidence="24">The sequence shown here is derived from an EMBL/GenBank/DDBJ whole genome shotgun (WGS) entry which is preliminary data.</text>
</comment>
<comment type="similarity">
    <text evidence="3">Belongs to the CarB family.</text>
</comment>
<evidence type="ECO:0000313" key="25">
    <source>
        <dbReference type="Proteomes" id="UP000176287"/>
    </source>
</evidence>